<dbReference type="InterPro" id="IPR050115">
    <property type="entry name" value="Proteasome_alpha"/>
</dbReference>
<dbReference type="InterPro" id="IPR019982">
    <property type="entry name" value="Proteasome_asu_arc"/>
</dbReference>
<accession>A0A7C2VBE9</accession>
<evidence type="ECO:0000256" key="5">
    <source>
        <dbReference type="PROSITE-ProRule" id="PRU00808"/>
    </source>
</evidence>
<gene>
    <name evidence="4 8" type="primary">psmA</name>
    <name evidence="8" type="ORF">ENO77_03510</name>
</gene>
<keyword evidence="8" id="KW-0378">Hydrolase</keyword>
<dbReference type="NCBIfam" id="NF003075">
    <property type="entry name" value="PRK03996.1"/>
    <property type="match status" value="1"/>
</dbReference>
<dbReference type="InterPro" id="IPR000426">
    <property type="entry name" value="Proteasome_asu_N"/>
</dbReference>
<dbReference type="GO" id="GO:0006511">
    <property type="term" value="P:ubiquitin-dependent protein catabolic process"/>
    <property type="evidence" value="ECO:0007669"/>
    <property type="project" value="InterPro"/>
</dbReference>
<name>A0A7C2VBE9_9CREN</name>
<dbReference type="CDD" id="cd03756">
    <property type="entry name" value="proteasome_alpha_archeal"/>
    <property type="match status" value="1"/>
</dbReference>
<dbReference type="InterPro" id="IPR023332">
    <property type="entry name" value="Proteasome_alpha-type"/>
</dbReference>
<comment type="caution">
    <text evidence="8">The sequence shown here is derived from an EMBL/GenBank/DDBJ whole genome shotgun (WGS) entry which is preliminary data.</text>
</comment>
<dbReference type="AlphaFoldDB" id="A0A7C2VBE9"/>
<organism evidence="8">
    <name type="scientific">Ignisphaera aggregans</name>
    <dbReference type="NCBI Taxonomy" id="334771"/>
    <lineage>
        <taxon>Archaea</taxon>
        <taxon>Thermoproteota</taxon>
        <taxon>Thermoprotei</taxon>
        <taxon>Desulfurococcales</taxon>
        <taxon>Desulfurococcaceae</taxon>
        <taxon>Ignisphaera</taxon>
    </lineage>
</organism>
<comment type="subunit">
    <text evidence="4 6">The 20S proteasome core is composed of 14 alpha and 14 beta subunits that assemble into four stacked heptameric rings, resulting in a barrel-shaped structure. The two inner rings, each composed of seven catalytic beta subunits, are sandwiched by two outer rings, each composed of seven alpha subunits. The catalytic chamber with the active sites is on the inside of the barrel. Has a gated structure, the ends of the cylinder being occluded by the N-termini of the alpha-subunits. Is capped at one or both ends by the proteasome regulatory ATPase, PAN.</text>
</comment>
<evidence type="ECO:0000259" key="7">
    <source>
        <dbReference type="PROSITE" id="PS00388"/>
    </source>
</evidence>
<dbReference type="InterPro" id="IPR029055">
    <property type="entry name" value="Ntn_hydrolases_N"/>
</dbReference>
<dbReference type="SUPFAM" id="SSF56235">
    <property type="entry name" value="N-terminal nucleophile aminohydrolases (Ntn hydrolases)"/>
    <property type="match status" value="1"/>
</dbReference>
<dbReference type="Pfam" id="PF10584">
    <property type="entry name" value="Proteasome_A_N"/>
    <property type="match status" value="1"/>
</dbReference>
<comment type="activity regulation">
    <text evidence="4">The formation of the proteasomal ATPase PAN-20S proteasome complex, via the docking of the C-termini of PAN into the intersubunit pockets in the alpha-rings, triggers opening of the gate for substrate entry. Interconversion between the open-gate and close-gate conformations leads to a dynamic regulation of the 20S proteasome proteolysis activity.</text>
</comment>
<dbReference type="EMBL" id="DSGT01000009">
    <property type="protein sequence ID" value="HEW53214.1"/>
    <property type="molecule type" value="Genomic_DNA"/>
</dbReference>
<protein>
    <recommendedName>
        <fullName evidence="4 6">Proteasome subunit alpha</fullName>
    </recommendedName>
    <alternativeName>
        <fullName evidence="4">20S proteasome alpha subunit</fullName>
    </alternativeName>
    <alternativeName>
        <fullName evidence="4">Proteasome core protein PsmA</fullName>
    </alternativeName>
</protein>
<feature type="domain" description="Proteasome alpha-type subunits" evidence="7">
    <location>
        <begin position="10"/>
        <end position="32"/>
    </location>
</feature>
<keyword evidence="2 4" id="KW-0963">Cytoplasm</keyword>
<dbReference type="InterPro" id="IPR001353">
    <property type="entry name" value="Proteasome_sua/b"/>
</dbReference>
<dbReference type="Gene3D" id="3.60.20.10">
    <property type="entry name" value="Glutamine Phosphoribosylpyrophosphate, subunit 1, domain 1"/>
    <property type="match status" value="1"/>
</dbReference>
<dbReference type="NCBIfam" id="TIGR03633">
    <property type="entry name" value="arc_protsome_A"/>
    <property type="match status" value="1"/>
</dbReference>
<reference evidence="8" key="1">
    <citation type="journal article" date="2020" name="mSystems">
        <title>Genome- and Community-Level Interaction Insights into Carbon Utilization and Element Cycling Functions of Hydrothermarchaeota in Hydrothermal Sediment.</title>
        <authorList>
            <person name="Zhou Z."/>
            <person name="Liu Y."/>
            <person name="Xu W."/>
            <person name="Pan J."/>
            <person name="Luo Z.H."/>
            <person name="Li M."/>
        </authorList>
    </citation>
    <scope>NUCLEOTIDE SEQUENCE [LARGE SCALE GENOMIC DNA]</scope>
    <source>
        <strain evidence="8">SpSt-16</strain>
    </source>
</reference>
<dbReference type="PROSITE" id="PS51475">
    <property type="entry name" value="PROTEASOME_ALPHA_2"/>
    <property type="match status" value="1"/>
</dbReference>
<dbReference type="GO" id="GO:0010498">
    <property type="term" value="P:proteasomal protein catabolic process"/>
    <property type="evidence" value="ECO:0007669"/>
    <property type="project" value="UniProtKB-UniRule"/>
</dbReference>
<evidence type="ECO:0000256" key="6">
    <source>
        <dbReference type="RuleBase" id="RU000552"/>
    </source>
</evidence>
<evidence type="ECO:0000256" key="3">
    <source>
        <dbReference type="ARBA" id="ARBA00022942"/>
    </source>
</evidence>
<dbReference type="SMART" id="SM00948">
    <property type="entry name" value="Proteasome_A_N"/>
    <property type="match status" value="1"/>
</dbReference>
<dbReference type="GO" id="GO:0004298">
    <property type="term" value="F:threonine-type endopeptidase activity"/>
    <property type="evidence" value="ECO:0007669"/>
    <property type="project" value="InterPro"/>
</dbReference>
<comment type="similarity">
    <text evidence="4 5 6">Belongs to the peptidase T1A family.</text>
</comment>
<keyword evidence="3 4" id="KW-0647">Proteasome</keyword>
<evidence type="ECO:0000313" key="8">
    <source>
        <dbReference type="EMBL" id="HEW53214.1"/>
    </source>
</evidence>
<sequence>MSFMPAAMGYDRALTIFSPDGKLYQVEYAAEAVRRGWTSLGIKCGSGVVLIAERRKVAPLHDVLGLEKVFVVDLHVGATFSGLGHDGRVLIDYARLLAVRHRLTYDEPIDIELLARNICDIKQIYTQQGGVRPFGVSIIFGGIDKNGEPQLIKTEPSGLYFKYHATVAGSGEQTAISYIEKHYNKNMSVEEAVILGLRALRAALQEPLSIEKVEIGLAETQTKSFRKLSVEEVESLLTKAGVTT</sequence>
<dbReference type="GO" id="GO:0019773">
    <property type="term" value="C:proteasome core complex, alpha-subunit complex"/>
    <property type="evidence" value="ECO:0007669"/>
    <property type="project" value="UniProtKB-UniRule"/>
</dbReference>
<proteinExistence type="inferred from homology"/>
<dbReference type="Pfam" id="PF00227">
    <property type="entry name" value="Proteasome"/>
    <property type="match status" value="1"/>
</dbReference>
<dbReference type="FunFam" id="3.60.20.10:FF:000004">
    <property type="entry name" value="Proteasome subunit alpha type-4"/>
    <property type="match status" value="1"/>
</dbReference>
<dbReference type="HAMAP" id="MF_00289_A">
    <property type="entry name" value="Proteasome_A_A"/>
    <property type="match status" value="1"/>
</dbReference>
<evidence type="ECO:0000256" key="2">
    <source>
        <dbReference type="ARBA" id="ARBA00022490"/>
    </source>
</evidence>
<dbReference type="PANTHER" id="PTHR11599">
    <property type="entry name" value="PROTEASOME SUBUNIT ALPHA/BETA"/>
    <property type="match status" value="1"/>
</dbReference>
<comment type="subcellular location">
    <subcellularLocation>
        <location evidence="1 4 6">Cytoplasm</location>
    </subcellularLocation>
</comment>
<evidence type="ECO:0000256" key="4">
    <source>
        <dbReference type="HAMAP-Rule" id="MF_00289"/>
    </source>
</evidence>
<dbReference type="GO" id="GO:0005737">
    <property type="term" value="C:cytoplasm"/>
    <property type="evidence" value="ECO:0007669"/>
    <property type="project" value="UniProtKB-SubCell"/>
</dbReference>
<evidence type="ECO:0000256" key="1">
    <source>
        <dbReference type="ARBA" id="ARBA00004496"/>
    </source>
</evidence>
<comment type="function">
    <text evidence="4 6">Component of the proteasome core, a large protease complex with broad specificity involved in protein degradation.</text>
</comment>
<dbReference type="PROSITE" id="PS00388">
    <property type="entry name" value="PROTEASOME_ALPHA_1"/>
    <property type="match status" value="1"/>
</dbReference>